<comment type="caution">
    <text evidence="2">The sequence shown here is derived from an EMBL/GenBank/DDBJ whole genome shotgun (WGS) entry which is preliminary data.</text>
</comment>
<feature type="region of interest" description="Disordered" evidence="1">
    <location>
        <begin position="207"/>
        <end position="233"/>
    </location>
</feature>
<keyword evidence="3" id="KW-1185">Reference proteome</keyword>
<dbReference type="RefSeq" id="WP_189536274.1">
    <property type="nucleotide sequence ID" value="NZ_BMYX01000023.1"/>
</dbReference>
<gene>
    <name evidence="2" type="ORF">GCM10011289_32480</name>
</gene>
<organism evidence="2 3">
    <name type="scientific">Paludibacterium paludis</name>
    <dbReference type="NCBI Taxonomy" id="1225769"/>
    <lineage>
        <taxon>Bacteria</taxon>
        <taxon>Pseudomonadati</taxon>
        <taxon>Pseudomonadota</taxon>
        <taxon>Betaproteobacteria</taxon>
        <taxon>Neisseriales</taxon>
        <taxon>Chromobacteriaceae</taxon>
        <taxon>Paludibacterium</taxon>
    </lineage>
</organism>
<proteinExistence type="predicted"/>
<dbReference type="AlphaFoldDB" id="A0A918P6J1"/>
<evidence type="ECO:0000313" key="2">
    <source>
        <dbReference type="EMBL" id="GGY26452.1"/>
    </source>
</evidence>
<dbReference type="EMBL" id="BMYX01000023">
    <property type="protein sequence ID" value="GGY26452.1"/>
    <property type="molecule type" value="Genomic_DNA"/>
</dbReference>
<accession>A0A918P6J1</accession>
<reference evidence="2" key="1">
    <citation type="journal article" date="2014" name="Int. J. Syst. Evol. Microbiol.">
        <title>Complete genome sequence of Corynebacterium casei LMG S-19264T (=DSM 44701T), isolated from a smear-ripened cheese.</title>
        <authorList>
            <consortium name="US DOE Joint Genome Institute (JGI-PGF)"/>
            <person name="Walter F."/>
            <person name="Albersmeier A."/>
            <person name="Kalinowski J."/>
            <person name="Ruckert C."/>
        </authorList>
    </citation>
    <scope>NUCLEOTIDE SEQUENCE</scope>
    <source>
        <strain evidence="2">KCTC 32182</strain>
    </source>
</reference>
<dbReference type="Proteomes" id="UP000645257">
    <property type="component" value="Unassembled WGS sequence"/>
</dbReference>
<reference evidence="2" key="2">
    <citation type="submission" date="2020-09" db="EMBL/GenBank/DDBJ databases">
        <authorList>
            <person name="Sun Q."/>
            <person name="Kim S."/>
        </authorList>
    </citation>
    <scope>NUCLEOTIDE SEQUENCE</scope>
    <source>
        <strain evidence="2">KCTC 32182</strain>
    </source>
</reference>
<protein>
    <submittedName>
        <fullName evidence="2">Uncharacterized protein</fullName>
    </submittedName>
</protein>
<evidence type="ECO:0000256" key="1">
    <source>
        <dbReference type="SAM" id="MobiDB-lite"/>
    </source>
</evidence>
<evidence type="ECO:0000313" key="3">
    <source>
        <dbReference type="Proteomes" id="UP000645257"/>
    </source>
</evidence>
<feature type="compositionally biased region" description="Basic and acidic residues" evidence="1">
    <location>
        <begin position="224"/>
        <end position="233"/>
    </location>
</feature>
<name>A0A918P6J1_9NEIS</name>
<sequence>MSFSVFKSCCSRRTMSITPDATGHKSRSALVAKLRSVRNTVARMGSQCRARVASAFTRVKNWLAGVSRASSVVQANSEQSRGDEPVCVGQESQKTCRISERTLYDEIDFSDDEASRSDGLSDALPPPPVEVLAEVFYNKRLDFFAAERERRGRLSTIAEESEEVVMGASCEQPQVQCAARQNRPDKVNGAVSAEDVLAELRQALAKRRVPLAESSDSESNRSCSDSDSHKNSI</sequence>